<keyword evidence="2" id="KW-1185">Reference proteome</keyword>
<evidence type="ECO:0000313" key="1">
    <source>
        <dbReference type="EMBL" id="CAL4250545.1"/>
    </source>
</evidence>
<protein>
    <submittedName>
        <fullName evidence="1">Uncharacterized protein</fullName>
    </submittedName>
</protein>
<gene>
    <name evidence="1" type="ORF">MNOR_LOCUS41690</name>
</gene>
<reference evidence="1 2" key="1">
    <citation type="submission" date="2024-05" db="EMBL/GenBank/DDBJ databases">
        <authorList>
            <person name="Wallberg A."/>
        </authorList>
    </citation>
    <scope>NUCLEOTIDE SEQUENCE [LARGE SCALE GENOMIC DNA]</scope>
</reference>
<accession>A0AAV2SU09</accession>
<dbReference type="EMBL" id="CAXKWB010164867">
    <property type="protein sequence ID" value="CAL4250545.1"/>
    <property type="molecule type" value="Genomic_DNA"/>
</dbReference>
<name>A0AAV2SU09_MEGNR</name>
<feature type="non-terminal residue" evidence="1">
    <location>
        <position position="118"/>
    </location>
</feature>
<sequence length="118" mass="13292">MKMASSSPGQKPQSEEISILLAQLGRAIKTITRDVLALLYDQRFKKCHSGKRPINILNKVTAAKNQLKINKQLKEVIESNDINRFDPTAFFLLLRHVCGLAKYPSAAWNENKILTLEG</sequence>
<organism evidence="1 2">
    <name type="scientific">Meganyctiphanes norvegica</name>
    <name type="common">Northern krill</name>
    <name type="synonym">Thysanopoda norvegica</name>
    <dbReference type="NCBI Taxonomy" id="48144"/>
    <lineage>
        <taxon>Eukaryota</taxon>
        <taxon>Metazoa</taxon>
        <taxon>Ecdysozoa</taxon>
        <taxon>Arthropoda</taxon>
        <taxon>Crustacea</taxon>
        <taxon>Multicrustacea</taxon>
        <taxon>Malacostraca</taxon>
        <taxon>Eumalacostraca</taxon>
        <taxon>Eucarida</taxon>
        <taxon>Euphausiacea</taxon>
        <taxon>Euphausiidae</taxon>
        <taxon>Meganyctiphanes</taxon>
    </lineage>
</organism>
<proteinExistence type="predicted"/>
<dbReference type="AlphaFoldDB" id="A0AAV2SU09"/>
<comment type="caution">
    <text evidence="1">The sequence shown here is derived from an EMBL/GenBank/DDBJ whole genome shotgun (WGS) entry which is preliminary data.</text>
</comment>
<dbReference type="Proteomes" id="UP001497623">
    <property type="component" value="Unassembled WGS sequence"/>
</dbReference>
<evidence type="ECO:0000313" key="2">
    <source>
        <dbReference type="Proteomes" id="UP001497623"/>
    </source>
</evidence>